<name>A0A0F9QTB9_9ZZZZ</name>
<proteinExistence type="predicted"/>
<dbReference type="EMBL" id="LAZR01001371">
    <property type="protein sequence ID" value="KKN45714.1"/>
    <property type="molecule type" value="Genomic_DNA"/>
</dbReference>
<dbReference type="AlphaFoldDB" id="A0A0F9QTB9"/>
<gene>
    <name evidence="1" type="ORF">LCGC14_0680320</name>
</gene>
<evidence type="ECO:0000313" key="1">
    <source>
        <dbReference type="EMBL" id="KKN45714.1"/>
    </source>
</evidence>
<protein>
    <submittedName>
        <fullName evidence="1">Uncharacterized protein</fullName>
    </submittedName>
</protein>
<organism evidence="1">
    <name type="scientific">marine sediment metagenome</name>
    <dbReference type="NCBI Taxonomy" id="412755"/>
    <lineage>
        <taxon>unclassified sequences</taxon>
        <taxon>metagenomes</taxon>
        <taxon>ecological metagenomes</taxon>
    </lineage>
</organism>
<accession>A0A0F9QTB9</accession>
<comment type="caution">
    <text evidence="1">The sequence shown here is derived from an EMBL/GenBank/DDBJ whole genome shotgun (WGS) entry which is preliminary data.</text>
</comment>
<sequence length="72" mass="8199">MEKRMKSYLNVLSQRRALYKLRAENLVNDKSLVTTAILFDNLRDEIDTIITEISALVKLEEGSGDGNKDVSR</sequence>
<reference evidence="1" key="1">
    <citation type="journal article" date="2015" name="Nature">
        <title>Complex archaea that bridge the gap between prokaryotes and eukaryotes.</title>
        <authorList>
            <person name="Spang A."/>
            <person name="Saw J.H."/>
            <person name="Jorgensen S.L."/>
            <person name="Zaremba-Niedzwiedzka K."/>
            <person name="Martijn J."/>
            <person name="Lind A.E."/>
            <person name="van Eijk R."/>
            <person name="Schleper C."/>
            <person name="Guy L."/>
            <person name="Ettema T.J."/>
        </authorList>
    </citation>
    <scope>NUCLEOTIDE SEQUENCE</scope>
</reference>